<dbReference type="EMBL" id="JAHRHJ020000006">
    <property type="protein sequence ID" value="KAH9311191.1"/>
    <property type="molecule type" value="Genomic_DNA"/>
</dbReference>
<protein>
    <submittedName>
        <fullName evidence="1">Uncharacterized protein</fullName>
    </submittedName>
</protein>
<feature type="non-terminal residue" evidence="1">
    <location>
        <position position="73"/>
    </location>
</feature>
<sequence length="73" mass="8233">RGRNTLDGAERESVTGCQGYWMPSHQTRRTHYRGPVYCAYRASHMSHHLVTSFVTYFHIGTQIGTLSDCQGSA</sequence>
<dbReference type="Proteomes" id="UP000824469">
    <property type="component" value="Unassembled WGS sequence"/>
</dbReference>
<evidence type="ECO:0000313" key="1">
    <source>
        <dbReference type="EMBL" id="KAH9311191.1"/>
    </source>
</evidence>
<keyword evidence="2" id="KW-1185">Reference proteome</keyword>
<gene>
    <name evidence="1" type="ORF">KI387_026226</name>
</gene>
<dbReference type="AlphaFoldDB" id="A0AA38FVD8"/>
<comment type="caution">
    <text evidence="1">The sequence shown here is derived from an EMBL/GenBank/DDBJ whole genome shotgun (WGS) entry which is preliminary data.</text>
</comment>
<proteinExistence type="predicted"/>
<name>A0AA38FVD8_TAXCH</name>
<reference evidence="1 2" key="1">
    <citation type="journal article" date="2021" name="Nat. Plants">
        <title>The Taxus genome provides insights into paclitaxel biosynthesis.</title>
        <authorList>
            <person name="Xiong X."/>
            <person name="Gou J."/>
            <person name="Liao Q."/>
            <person name="Li Y."/>
            <person name="Zhou Q."/>
            <person name="Bi G."/>
            <person name="Li C."/>
            <person name="Du R."/>
            <person name="Wang X."/>
            <person name="Sun T."/>
            <person name="Guo L."/>
            <person name="Liang H."/>
            <person name="Lu P."/>
            <person name="Wu Y."/>
            <person name="Zhang Z."/>
            <person name="Ro D.K."/>
            <person name="Shang Y."/>
            <person name="Huang S."/>
            <person name="Yan J."/>
        </authorList>
    </citation>
    <scope>NUCLEOTIDE SEQUENCE [LARGE SCALE GENOMIC DNA]</scope>
    <source>
        <strain evidence="1">Ta-2019</strain>
    </source>
</reference>
<evidence type="ECO:0000313" key="2">
    <source>
        <dbReference type="Proteomes" id="UP000824469"/>
    </source>
</evidence>
<accession>A0AA38FVD8</accession>
<feature type="non-terminal residue" evidence="1">
    <location>
        <position position="1"/>
    </location>
</feature>
<organism evidence="1 2">
    <name type="scientific">Taxus chinensis</name>
    <name type="common">Chinese yew</name>
    <name type="synonym">Taxus wallichiana var. chinensis</name>
    <dbReference type="NCBI Taxonomy" id="29808"/>
    <lineage>
        <taxon>Eukaryota</taxon>
        <taxon>Viridiplantae</taxon>
        <taxon>Streptophyta</taxon>
        <taxon>Embryophyta</taxon>
        <taxon>Tracheophyta</taxon>
        <taxon>Spermatophyta</taxon>
        <taxon>Pinopsida</taxon>
        <taxon>Pinidae</taxon>
        <taxon>Conifers II</taxon>
        <taxon>Cupressales</taxon>
        <taxon>Taxaceae</taxon>
        <taxon>Taxus</taxon>
    </lineage>
</organism>